<dbReference type="PROSITE" id="PS51585">
    <property type="entry name" value="SAM_MT_TPMT"/>
    <property type="match status" value="1"/>
</dbReference>
<feature type="binding site" evidence="9">
    <location>
        <position position="10"/>
    </location>
    <ligand>
        <name>S-adenosyl-L-methionine</name>
        <dbReference type="ChEBI" id="CHEBI:59789"/>
    </ligand>
</feature>
<gene>
    <name evidence="9" type="primary">tpm</name>
    <name evidence="10" type="ORF">K6753_09295</name>
</gene>
<evidence type="ECO:0000256" key="1">
    <source>
        <dbReference type="ARBA" id="ARBA00000903"/>
    </source>
</evidence>
<keyword evidence="8 9" id="KW-0949">S-adenosyl-L-methionine</keyword>
<dbReference type="InterPro" id="IPR029063">
    <property type="entry name" value="SAM-dependent_MTases_sf"/>
</dbReference>
<evidence type="ECO:0000313" key="11">
    <source>
        <dbReference type="Proteomes" id="UP001430954"/>
    </source>
</evidence>
<comment type="caution">
    <text evidence="10">The sequence shown here is derived from an EMBL/GenBank/DDBJ whole genome shotgun (WGS) entry which is preliminary data.</text>
</comment>
<feature type="binding site" evidence="9">
    <location>
        <position position="123"/>
    </location>
    <ligand>
        <name>S-adenosyl-L-methionine</name>
        <dbReference type="ChEBI" id="CHEBI:59789"/>
    </ligand>
</feature>
<dbReference type="Pfam" id="PF05724">
    <property type="entry name" value="TPMT"/>
    <property type="match status" value="1"/>
</dbReference>
<dbReference type="Proteomes" id="UP001430954">
    <property type="component" value="Unassembled WGS sequence"/>
</dbReference>
<keyword evidence="11" id="KW-1185">Reference proteome</keyword>
<sequence length="218" mass="24672">MHPDFWLQRWSENRIGFHQDAPTPLLMEHWPGLGLPGGTRIFVPLAGKSLDMLWLAAQGYRVLGVELSRQAVEAFFDEHGSTPERRESRHGFHYTAGPIELIQGDAFDLDAEALAGCEGVFDRAALIALPPDLRRRYVHELYARLPSGCRGLLVTLEYPPHEKAGPPFPVGEDEVRDLYGRDWTVELLERRDILDSQPGFVTEGVTSLETVAYRLQRR</sequence>
<evidence type="ECO:0000313" key="10">
    <source>
        <dbReference type="EMBL" id="MBZ4039730.1"/>
    </source>
</evidence>
<evidence type="ECO:0000256" key="9">
    <source>
        <dbReference type="HAMAP-Rule" id="MF_00812"/>
    </source>
</evidence>
<dbReference type="EC" id="2.1.1.67" evidence="4 9"/>
<dbReference type="PANTHER" id="PTHR10259">
    <property type="entry name" value="THIOPURINE S-METHYLTRANSFERASE"/>
    <property type="match status" value="1"/>
</dbReference>
<dbReference type="NCBIfam" id="NF009732">
    <property type="entry name" value="PRK13255.1"/>
    <property type="match status" value="1"/>
</dbReference>
<keyword evidence="5 9" id="KW-0963">Cytoplasm</keyword>
<organism evidence="10 11">
    <name type="scientific">Novilysobacter selenitireducens</name>
    <dbReference type="NCBI Taxonomy" id="2872639"/>
    <lineage>
        <taxon>Bacteria</taxon>
        <taxon>Pseudomonadati</taxon>
        <taxon>Pseudomonadota</taxon>
        <taxon>Gammaproteobacteria</taxon>
        <taxon>Lysobacterales</taxon>
        <taxon>Lysobacteraceae</taxon>
        <taxon>Novilysobacter</taxon>
    </lineage>
</organism>
<proteinExistence type="inferred from homology"/>
<evidence type="ECO:0000256" key="4">
    <source>
        <dbReference type="ARBA" id="ARBA00011905"/>
    </source>
</evidence>
<dbReference type="NCBIfam" id="TIGR03840">
    <property type="entry name" value="TMPT_Se_Te"/>
    <property type="match status" value="1"/>
</dbReference>
<feature type="binding site" evidence="9">
    <location>
        <position position="66"/>
    </location>
    <ligand>
        <name>S-adenosyl-L-methionine</name>
        <dbReference type="ChEBI" id="CHEBI:59789"/>
    </ligand>
</feature>
<evidence type="ECO:0000256" key="6">
    <source>
        <dbReference type="ARBA" id="ARBA00022603"/>
    </source>
</evidence>
<keyword evidence="7 9" id="KW-0808">Transferase</keyword>
<keyword evidence="6 9" id="KW-0489">Methyltransferase</keyword>
<evidence type="ECO:0000256" key="3">
    <source>
        <dbReference type="ARBA" id="ARBA00008145"/>
    </source>
</evidence>
<evidence type="ECO:0000256" key="7">
    <source>
        <dbReference type="ARBA" id="ARBA00022679"/>
    </source>
</evidence>
<comment type="catalytic activity">
    <reaction evidence="1 9">
        <text>S-adenosyl-L-methionine + a thiopurine = S-adenosyl-L-homocysteine + a thiopurine S-methylether.</text>
        <dbReference type="EC" id="2.1.1.67"/>
    </reaction>
</comment>
<dbReference type="InterPro" id="IPR025835">
    <property type="entry name" value="Thiopurine_S-MeTrfase"/>
</dbReference>
<accession>A0ABS7T774</accession>
<reference evidence="10 11" key="1">
    <citation type="submission" date="2021-09" db="EMBL/GenBank/DDBJ databases">
        <title>Lysobacter sp. 13A isolated from the river sediment.</title>
        <authorList>
            <person name="Liu H."/>
            <person name="Li S."/>
            <person name="Mao S."/>
        </authorList>
    </citation>
    <scope>NUCLEOTIDE SEQUENCE [LARGE SCALE GENOMIC DNA]</scope>
    <source>
        <strain evidence="10 11">13A</strain>
    </source>
</reference>
<evidence type="ECO:0000256" key="2">
    <source>
        <dbReference type="ARBA" id="ARBA00004496"/>
    </source>
</evidence>
<dbReference type="RefSeq" id="WP_223676189.1">
    <property type="nucleotide sequence ID" value="NZ_JAINZW010000004.1"/>
</dbReference>
<comment type="subcellular location">
    <subcellularLocation>
        <location evidence="2 9">Cytoplasm</location>
    </subcellularLocation>
</comment>
<dbReference type="PIRSF" id="PIRSF023956">
    <property type="entry name" value="Thiopurine_S-methyltransferase"/>
    <property type="match status" value="1"/>
</dbReference>
<dbReference type="InterPro" id="IPR008854">
    <property type="entry name" value="TPMT"/>
</dbReference>
<dbReference type="GO" id="GO:0032259">
    <property type="term" value="P:methylation"/>
    <property type="evidence" value="ECO:0007669"/>
    <property type="project" value="UniProtKB-KW"/>
</dbReference>
<dbReference type="Gene3D" id="3.40.50.150">
    <property type="entry name" value="Vaccinia Virus protein VP39"/>
    <property type="match status" value="1"/>
</dbReference>
<feature type="binding site" evidence="9">
    <location>
        <position position="45"/>
    </location>
    <ligand>
        <name>S-adenosyl-L-methionine</name>
        <dbReference type="ChEBI" id="CHEBI:59789"/>
    </ligand>
</feature>
<comment type="similarity">
    <text evidence="3 9">Belongs to the class I-like SAM-binding methyltransferase superfamily. TPMT family.</text>
</comment>
<dbReference type="SUPFAM" id="SSF53335">
    <property type="entry name" value="S-adenosyl-L-methionine-dependent methyltransferases"/>
    <property type="match status" value="1"/>
</dbReference>
<dbReference type="HAMAP" id="MF_00812">
    <property type="entry name" value="Thiopur_methtran"/>
    <property type="match status" value="1"/>
</dbReference>
<dbReference type="PANTHER" id="PTHR10259:SF11">
    <property type="entry name" value="THIOPURINE S-METHYLTRANSFERASE"/>
    <property type="match status" value="1"/>
</dbReference>
<protein>
    <recommendedName>
        <fullName evidence="4 9">Thiopurine S-methyltransferase</fullName>
        <ecNumber evidence="4 9">2.1.1.67</ecNumber>
    </recommendedName>
    <alternativeName>
        <fullName evidence="9">Thiopurine methyltransferase</fullName>
    </alternativeName>
</protein>
<dbReference type="InterPro" id="IPR022474">
    <property type="entry name" value="Thiopur_S-MeTfrase_Se/Te_detox"/>
</dbReference>
<name>A0ABS7T774_9GAMM</name>
<dbReference type="GO" id="GO:0008119">
    <property type="term" value="F:thiopurine S-methyltransferase activity"/>
    <property type="evidence" value="ECO:0007669"/>
    <property type="project" value="UniProtKB-EC"/>
</dbReference>
<evidence type="ECO:0000256" key="5">
    <source>
        <dbReference type="ARBA" id="ARBA00022490"/>
    </source>
</evidence>
<evidence type="ECO:0000256" key="8">
    <source>
        <dbReference type="ARBA" id="ARBA00022691"/>
    </source>
</evidence>
<dbReference type="EMBL" id="JAINZW010000004">
    <property type="protein sequence ID" value="MBZ4039730.1"/>
    <property type="molecule type" value="Genomic_DNA"/>
</dbReference>